<dbReference type="HAMAP" id="MF_00123">
    <property type="entry name" value="Arg_tRNA_synth"/>
    <property type="match status" value="1"/>
</dbReference>
<evidence type="ECO:0000256" key="4">
    <source>
        <dbReference type="ARBA" id="ARBA00022840"/>
    </source>
</evidence>
<dbReference type="CDD" id="cd00671">
    <property type="entry name" value="ArgRS_core"/>
    <property type="match status" value="1"/>
</dbReference>
<dbReference type="SMART" id="SM01016">
    <property type="entry name" value="Arg_tRNA_synt_N"/>
    <property type="match status" value="1"/>
</dbReference>
<dbReference type="AlphaFoldDB" id="A0A832T8F4"/>
<accession>A0A832T8F4</accession>
<comment type="similarity">
    <text evidence="1 8 9">Belongs to the class-I aminoacyl-tRNA synthetase family.</text>
</comment>
<dbReference type="Pfam" id="PF05746">
    <property type="entry name" value="DALR_1"/>
    <property type="match status" value="1"/>
</dbReference>
<dbReference type="GeneID" id="1476859"/>
<sequence length="592" mass="67767">MAEETTPRDPFSVTIRTIRTSIRDAISSVYEVDELIEVPIDENPPVEGADLATPVALSLAKELDENPRELAETIVEESDLDDVVFVEKAWVEGPGFINLKLDRSQYAALTLRSIFYYGEEYGSLDLGMGRPVILEHTSANPNGPLHIGHGRNAVIGDILARCMVFTNYGVEVQYYVNDMGKQIAMLAWKYIKEGRPEVPEGEKPDEFFGKLYTEAAREIEEDPELEEVVERFLRSYERYLVEEESRAERIADAFQTVVEECLRGHIQTLERLRVAHDRFVYESEFARDALEIVEKLLDMGVAEEREDGAVVVDLEDYGIDKELVLTRSDGTTLYTTRDIAYHLWKLGRATFVVDVLGADHKLAVEQLRAVLDMLEENPDRIDVVFYEFIHLPEGSMSTRKGRYVTLDEFLEEAKKRALEKMKAAGVAEELSDEEREKIAEEIAIGAVRFAIARVSPNKPIEFDWDEALDFRRGGPFIQYAYARAKSILRKADEEVNRFDAAYLNDDHSFELILKMSKFPRHVAQCVRKRRPDILAEYAYDLAKTFHTFYEEVPVLHVEDDEVREARLKLVEAFTIVAENLMNLLGIPTLERM</sequence>
<feature type="short sequence motif" description="'HIGH' region" evidence="8">
    <location>
        <begin position="139"/>
        <end position="149"/>
    </location>
</feature>
<evidence type="ECO:0000256" key="9">
    <source>
        <dbReference type="RuleBase" id="RU363038"/>
    </source>
</evidence>
<keyword evidence="4 8" id="KW-0067">ATP-binding</keyword>
<reference evidence="12" key="1">
    <citation type="journal article" date="2020" name="bioRxiv">
        <title>A rank-normalized archaeal taxonomy based on genome phylogeny resolves widespread incomplete and uneven classifications.</title>
        <authorList>
            <person name="Rinke C."/>
            <person name="Chuvochina M."/>
            <person name="Mussig A.J."/>
            <person name="Chaumeil P.-A."/>
            <person name="Waite D.W."/>
            <person name="Whitman W.B."/>
            <person name="Parks D.H."/>
            <person name="Hugenholtz P."/>
        </authorList>
    </citation>
    <scope>NUCLEOTIDE SEQUENCE</scope>
    <source>
        <strain evidence="12">UBA8853</strain>
    </source>
</reference>
<dbReference type="RefSeq" id="WP_011019127.1">
    <property type="nucleotide sequence ID" value="NZ_DUJS01000002.1"/>
</dbReference>
<dbReference type="Proteomes" id="UP000619545">
    <property type="component" value="Unassembled WGS sequence"/>
</dbReference>
<evidence type="ECO:0000313" key="13">
    <source>
        <dbReference type="Proteomes" id="UP000619545"/>
    </source>
</evidence>
<keyword evidence="3 8" id="KW-0547">Nucleotide-binding</keyword>
<dbReference type="InterPro" id="IPR005148">
    <property type="entry name" value="Arg-tRNA-synth_N"/>
</dbReference>
<dbReference type="Gene3D" id="3.30.1360.70">
    <property type="entry name" value="Arginyl tRNA synthetase N-terminal domain"/>
    <property type="match status" value="1"/>
</dbReference>
<evidence type="ECO:0000259" key="10">
    <source>
        <dbReference type="SMART" id="SM00836"/>
    </source>
</evidence>
<dbReference type="InterPro" id="IPR001278">
    <property type="entry name" value="Arg-tRNA-ligase"/>
</dbReference>
<dbReference type="InterPro" id="IPR001412">
    <property type="entry name" value="aa-tRNA-synth_I_CS"/>
</dbReference>
<dbReference type="Pfam" id="PF00750">
    <property type="entry name" value="tRNA-synt_1d"/>
    <property type="match status" value="1"/>
</dbReference>
<dbReference type="EMBL" id="DUJS01000002">
    <property type="protein sequence ID" value="HII70015.1"/>
    <property type="molecule type" value="Genomic_DNA"/>
</dbReference>
<dbReference type="SUPFAM" id="SSF55190">
    <property type="entry name" value="Arginyl-tRNA synthetase (ArgRS), N-terminal 'additional' domain"/>
    <property type="match status" value="1"/>
</dbReference>
<evidence type="ECO:0000256" key="6">
    <source>
        <dbReference type="ARBA" id="ARBA00023146"/>
    </source>
</evidence>
<dbReference type="SUPFAM" id="SSF47323">
    <property type="entry name" value="Anticodon-binding domain of a subclass of class I aminoacyl-tRNA synthetases"/>
    <property type="match status" value="1"/>
</dbReference>
<dbReference type="InterPro" id="IPR008909">
    <property type="entry name" value="DALR_anticod-bd"/>
</dbReference>
<dbReference type="PROSITE" id="PS00178">
    <property type="entry name" value="AA_TRNA_LIGASE_I"/>
    <property type="match status" value="1"/>
</dbReference>
<dbReference type="NCBIfam" id="TIGR00456">
    <property type="entry name" value="argS"/>
    <property type="match status" value="1"/>
</dbReference>
<dbReference type="InterPro" id="IPR014729">
    <property type="entry name" value="Rossmann-like_a/b/a_fold"/>
</dbReference>
<dbReference type="Gene3D" id="3.40.50.620">
    <property type="entry name" value="HUPs"/>
    <property type="match status" value="1"/>
</dbReference>
<keyword evidence="5 8" id="KW-0648">Protein biosynthesis</keyword>
<evidence type="ECO:0000256" key="5">
    <source>
        <dbReference type="ARBA" id="ARBA00022917"/>
    </source>
</evidence>
<feature type="domain" description="DALR anticodon binding" evidence="10">
    <location>
        <begin position="477"/>
        <end position="592"/>
    </location>
</feature>
<dbReference type="Pfam" id="PF03485">
    <property type="entry name" value="Arg_tRNA_synt_N"/>
    <property type="match status" value="1"/>
</dbReference>
<comment type="subcellular location">
    <subcellularLocation>
        <location evidence="8">Cytoplasm</location>
    </subcellularLocation>
</comment>
<evidence type="ECO:0000256" key="2">
    <source>
        <dbReference type="ARBA" id="ARBA00022598"/>
    </source>
</evidence>
<dbReference type="PANTHER" id="PTHR11956">
    <property type="entry name" value="ARGINYL-TRNA SYNTHETASE"/>
    <property type="match status" value="1"/>
</dbReference>
<name>A0A832T8F4_9EURY</name>
<dbReference type="GO" id="GO:0005524">
    <property type="term" value="F:ATP binding"/>
    <property type="evidence" value="ECO:0007669"/>
    <property type="project" value="UniProtKB-UniRule"/>
</dbReference>
<gene>
    <name evidence="8" type="primary">argS</name>
    <name evidence="12" type="ORF">HA336_02120</name>
</gene>
<evidence type="ECO:0000256" key="8">
    <source>
        <dbReference type="HAMAP-Rule" id="MF_00123"/>
    </source>
</evidence>
<dbReference type="GO" id="GO:0005737">
    <property type="term" value="C:cytoplasm"/>
    <property type="evidence" value="ECO:0007669"/>
    <property type="project" value="UniProtKB-SubCell"/>
</dbReference>
<dbReference type="OMA" id="NKPLHLG"/>
<dbReference type="SMR" id="A0A832T8F4"/>
<evidence type="ECO:0000256" key="1">
    <source>
        <dbReference type="ARBA" id="ARBA00005594"/>
    </source>
</evidence>
<evidence type="ECO:0000259" key="11">
    <source>
        <dbReference type="SMART" id="SM01016"/>
    </source>
</evidence>
<evidence type="ECO:0000256" key="3">
    <source>
        <dbReference type="ARBA" id="ARBA00022741"/>
    </source>
</evidence>
<dbReference type="SMART" id="SM00836">
    <property type="entry name" value="DALR_1"/>
    <property type="match status" value="1"/>
</dbReference>
<dbReference type="PRINTS" id="PR01038">
    <property type="entry name" value="TRNASYNTHARG"/>
</dbReference>
<keyword evidence="6 8" id="KW-0030">Aminoacyl-tRNA synthetase</keyword>
<dbReference type="Gene3D" id="1.10.730.10">
    <property type="entry name" value="Isoleucyl-tRNA Synthetase, Domain 1"/>
    <property type="match status" value="1"/>
</dbReference>
<dbReference type="SUPFAM" id="SSF52374">
    <property type="entry name" value="Nucleotidylyl transferase"/>
    <property type="match status" value="1"/>
</dbReference>
<feature type="domain" description="Arginyl tRNA synthetase N-terminal" evidence="11">
    <location>
        <begin position="16"/>
        <end position="101"/>
    </location>
</feature>
<dbReference type="PANTHER" id="PTHR11956:SF5">
    <property type="entry name" value="ARGININE--TRNA LIGASE, CYTOPLASMIC"/>
    <property type="match status" value="1"/>
</dbReference>
<protein>
    <recommendedName>
        <fullName evidence="8">Arginine--tRNA ligase</fullName>
        <ecNumber evidence="8">6.1.1.19</ecNumber>
    </recommendedName>
    <alternativeName>
        <fullName evidence="8">Arginyl-tRNA synthetase</fullName>
        <shortName evidence="8">ArgRS</shortName>
    </alternativeName>
</protein>
<dbReference type="FunFam" id="1.10.730.10:FF:000006">
    <property type="entry name" value="Arginyl-tRNA synthetase 2, mitochondrial"/>
    <property type="match status" value="1"/>
</dbReference>
<dbReference type="InterPro" id="IPR035684">
    <property type="entry name" value="ArgRS_core"/>
</dbReference>
<dbReference type="GO" id="GO:0004814">
    <property type="term" value="F:arginine-tRNA ligase activity"/>
    <property type="evidence" value="ECO:0007669"/>
    <property type="project" value="UniProtKB-UniRule"/>
</dbReference>
<keyword evidence="8" id="KW-0963">Cytoplasm</keyword>
<organism evidence="12 13">
    <name type="scientific">Methanopyrus kandleri</name>
    <dbReference type="NCBI Taxonomy" id="2320"/>
    <lineage>
        <taxon>Archaea</taxon>
        <taxon>Methanobacteriati</taxon>
        <taxon>Methanobacteriota</taxon>
        <taxon>Methanomada group</taxon>
        <taxon>Methanopyri</taxon>
        <taxon>Methanopyrales</taxon>
        <taxon>Methanopyraceae</taxon>
        <taxon>Methanopyrus</taxon>
    </lineage>
</organism>
<comment type="catalytic activity">
    <reaction evidence="7 8">
        <text>tRNA(Arg) + L-arginine + ATP = L-arginyl-tRNA(Arg) + AMP + diphosphate</text>
        <dbReference type="Rhea" id="RHEA:20301"/>
        <dbReference type="Rhea" id="RHEA-COMP:9658"/>
        <dbReference type="Rhea" id="RHEA-COMP:9673"/>
        <dbReference type="ChEBI" id="CHEBI:30616"/>
        <dbReference type="ChEBI" id="CHEBI:32682"/>
        <dbReference type="ChEBI" id="CHEBI:33019"/>
        <dbReference type="ChEBI" id="CHEBI:78442"/>
        <dbReference type="ChEBI" id="CHEBI:78513"/>
        <dbReference type="ChEBI" id="CHEBI:456215"/>
        <dbReference type="EC" id="6.1.1.19"/>
    </reaction>
</comment>
<dbReference type="GO" id="GO:0006420">
    <property type="term" value="P:arginyl-tRNA aminoacylation"/>
    <property type="evidence" value="ECO:0007669"/>
    <property type="project" value="UniProtKB-UniRule"/>
</dbReference>
<proteinExistence type="inferred from homology"/>
<dbReference type="EC" id="6.1.1.19" evidence="8"/>
<evidence type="ECO:0000256" key="7">
    <source>
        <dbReference type="ARBA" id="ARBA00049339"/>
    </source>
</evidence>
<evidence type="ECO:0000313" key="12">
    <source>
        <dbReference type="EMBL" id="HII70015.1"/>
    </source>
</evidence>
<dbReference type="InterPro" id="IPR036695">
    <property type="entry name" value="Arg-tRNA-synth_N_sf"/>
</dbReference>
<comment type="caution">
    <text evidence="12">The sequence shown here is derived from an EMBL/GenBank/DDBJ whole genome shotgun (WGS) entry which is preliminary data.</text>
</comment>
<keyword evidence="2 8" id="KW-0436">Ligase</keyword>
<dbReference type="InterPro" id="IPR009080">
    <property type="entry name" value="tRNAsynth_Ia_anticodon-bd"/>
</dbReference>